<comment type="caution">
    <text evidence="1">The sequence shown here is derived from an EMBL/GenBank/DDBJ whole genome shotgun (WGS) entry which is preliminary data.</text>
</comment>
<name>A0A0F8Z3S4_9ZZZZ</name>
<feature type="non-terminal residue" evidence="1">
    <location>
        <position position="1"/>
    </location>
</feature>
<dbReference type="EMBL" id="LAZR01049974">
    <property type="protein sequence ID" value="KKK88387.1"/>
    <property type="molecule type" value="Genomic_DNA"/>
</dbReference>
<evidence type="ECO:0008006" key="2">
    <source>
        <dbReference type="Google" id="ProtNLM"/>
    </source>
</evidence>
<gene>
    <name evidence="1" type="ORF">LCGC14_2743690</name>
</gene>
<dbReference type="AlphaFoldDB" id="A0A0F8Z3S4"/>
<accession>A0A0F8Z3S4</accession>
<reference evidence="1" key="1">
    <citation type="journal article" date="2015" name="Nature">
        <title>Complex archaea that bridge the gap between prokaryotes and eukaryotes.</title>
        <authorList>
            <person name="Spang A."/>
            <person name="Saw J.H."/>
            <person name="Jorgensen S.L."/>
            <person name="Zaremba-Niedzwiedzka K."/>
            <person name="Martijn J."/>
            <person name="Lind A.E."/>
            <person name="van Eijk R."/>
            <person name="Schleper C."/>
            <person name="Guy L."/>
            <person name="Ettema T.J."/>
        </authorList>
    </citation>
    <scope>NUCLEOTIDE SEQUENCE</scope>
</reference>
<evidence type="ECO:0000313" key="1">
    <source>
        <dbReference type="EMBL" id="KKK88387.1"/>
    </source>
</evidence>
<sequence length="57" mass="6237">IMMARKKPLQVVPAADVAPFTKTIEFAHPTPKESCKMFEPDDVKGLVNALVNEAKAI</sequence>
<proteinExistence type="predicted"/>
<protein>
    <recommendedName>
        <fullName evidence="2">Electron transfer flavoprotein subunit beta</fullName>
    </recommendedName>
</protein>
<organism evidence="1">
    <name type="scientific">marine sediment metagenome</name>
    <dbReference type="NCBI Taxonomy" id="412755"/>
    <lineage>
        <taxon>unclassified sequences</taxon>
        <taxon>metagenomes</taxon>
        <taxon>ecological metagenomes</taxon>
    </lineage>
</organism>